<keyword evidence="4" id="KW-1185">Reference proteome</keyword>
<evidence type="ECO:0000259" key="1">
    <source>
        <dbReference type="Pfam" id="PF00534"/>
    </source>
</evidence>
<protein>
    <submittedName>
        <fullName evidence="3">Glycosyl transferases group 1</fullName>
    </submittedName>
</protein>
<dbReference type="InterPro" id="IPR001296">
    <property type="entry name" value="Glyco_trans_1"/>
</dbReference>
<organism evidence="3 4">
    <name type="scientific">Pelagimonas phthalicica</name>
    <dbReference type="NCBI Taxonomy" id="1037362"/>
    <lineage>
        <taxon>Bacteria</taxon>
        <taxon>Pseudomonadati</taxon>
        <taxon>Pseudomonadota</taxon>
        <taxon>Alphaproteobacteria</taxon>
        <taxon>Rhodobacterales</taxon>
        <taxon>Roseobacteraceae</taxon>
        <taxon>Pelagimonas</taxon>
    </lineage>
</organism>
<dbReference type="OrthoDB" id="9801573at2"/>
<evidence type="ECO:0000259" key="2">
    <source>
        <dbReference type="Pfam" id="PF13579"/>
    </source>
</evidence>
<reference evidence="4" key="1">
    <citation type="submission" date="2017-05" db="EMBL/GenBank/DDBJ databases">
        <authorList>
            <person name="Rodrigo-Torres L."/>
            <person name="Arahal R. D."/>
            <person name="Lucena T."/>
        </authorList>
    </citation>
    <scope>NUCLEOTIDE SEQUENCE [LARGE SCALE GENOMIC DNA]</scope>
    <source>
        <strain evidence="4">CECT 8649</strain>
    </source>
</reference>
<dbReference type="PANTHER" id="PTHR45947">
    <property type="entry name" value="SULFOQUINOVOSYL TRANSFERASE SQD2"/>
    <property type="match status" value="1"/>
</dbReference>
<sequence length="416" mass="45404">MTPPVKRPHILLGNVFFSPFSYGGATVVAEEVARDLVARDAARVSAVSLMSRAEMAPYTVMRAQNAGVDNYMINMPAGRGYEANYDNPEVGRVFDELIADLAPDLMHLHCIQEIGVDALRAAKRANLPAILSVHDFWWICERQFMIRMDNVYCAQNPVNIDNCKSCVGNWEAAKARLLCLHEVARDVDMITYPSHFARELSEASGLAPGRGVVWGNGVHLPGPDFAAAQAARRARDPRLVFGFVGGPSQIKGWPIIRKAFQELGAETGRDDFVVQVVDGSMDGSWWRGIDLSDLPGEWQVVPRFKQAQMDQFYAGIDVLLFMSQWKETFGLAIREALARGIRVIQTESGGTTEHGAAHAQELIPIGAGSQILMPQLDAALSAHPAPAPDPVAITGFGDQAREFEALVARVLASVKG</sequence>
<evidence type="ECO:0000313" key="4">
    <source>
        <dbReference type="Proteomes" id="UP000225972"/>
    </source>
</evidence>
<dbReference type="SUPFAM" id="SSF53756">
    <property type="entry name" value="UDP-Glycosyltransferase/glycogen phosphorylase"/>
    <property type="match status" value="1"/>
</dbReference>
<dbReference type="GO" id="GO:0016757">
    <property type="term" value="F:glycosyltransferase activity"/>
    <property type="evidence" value="ECO:0007669"/>
    <property type="project" value="InterPro"/>
</dbReference>
<dbReference type="InterPro" id="IPR050194">
    <property type="entry name" value="Glycosyltransferase_grp1"/>
</dbReference>
<dbReference type="Proteomes" id="UP000225972">
    <property type="component" value="Unassembled WGS sequence"/>
</dbReference>
<gene>
    <name evidence="3" type="ORF">TRP8649_00910</name>
</gene>
<evidence type="ECO:0000313" key="3">
    <source>
        <dbReference type="EMBL" id="SMX26818.1"/>
    </source>
</evidence>
<dbReference type="InterPro" id="IPR028098">
    <property type="entry name" value="Glyco_trans_4-like_N"/>
</dbReference>
<keyword evidence="3" id="KW-0808">Transferase</keyword>
<accession>A0A238J819</accession>
<dbReference type="AlphaFoldDB" id="A0A238J819"/>
<dbReference type="EMBL" id="FXXP01000001">
    <property type="protein sequence ID" value="SMX26818.1"/>
    <property type="molecule type" value="Genomic_DNA"/>
</dbReference>
<feature type="domain" description="Glycosyl transferase family 1" evidence="1">
    <location>
        <begin position="235"/>
        <end position="353"/>
    </location>
</feature>
<dbReference type="Gene3D" id="3.40.50.2000">
    <property type="entry name" value="Glycogen Phosphorylase B"/>
    <property type="match status" value="2"/>
</dbReference>
<name>A0A238J819_9RHOB</name>
<dbReference type="PANTHER" id="PTHR45947:SF13">
    <property type="entry name" value="TRANSFERASE"/>
    <property type="match status" value="1"/>
</dbReference>
<dbReference type="Pfam" id="PF13579">
    <property type="entry name" value="Glyco_trans_4_4"/>
    <property type="match status" value="1"/>
</dbReference>
<dbReference type="RefSeq" id="WP_099242928.1">
    <property type="nucleotide sequence ID" value="NZ_FXXP01000001.1"/>
</dbReference>
<feature type="domain" description="Glycosyltransferase subfamily 4-like N-terminal" evidence="2">
    <location>
        <begin position="23"/>
        <end position="217"/>
    </location>
</feature>
<proteinExistence type="predicted"/>
<dbReference type="Pfam" id="PF00534">
    <property type="entry name" value="Glycos_transf_1"/>
    <property type="match status" value="1"/>
</dbReference>